<evidence type="ECO:0000313" key="4">
    <source>
        <dbReference type="WBParaSite" id="NBR_0000694901-mRNA-1"/>
    </source>
</evidence>
<feature type="compositionally biased region" description="Acidic residues" evidence="1">
    <location>
        <begin position="69"/>
        <end position="78"/>
    </location>
</feature>
<sequence length="78" mass="9224">MILCEAYLAFLRGSDESFRKFRCPLHGDNFALSWDYLLSRGLIIFSYFFIVIQGKEENEGEHKRKEKGEEDEVEKETN</sequence>
<dbReference type="AlphaFoldDB" id="A0A0N4XVU5"/>
<dbReference type="WBParaSite" id="NBR_0000694901-mRNA-1">
    <property type="protein sequence ID" value="NBR_0000694901-mRNA-1"/>
    <property type="gene ID" value="NBR_0000694901"/>
</dbReference>
<reference evidence="4" key="1">
    <citation type="submission" date="2017-02" db="UniProtKB">
        <authorList>
            <consortium name="WormBaseParasite"/>
        </authorList>
    </citation>
    <scope>IDENTIFICATION</scope>
</reference>
<name>A0A0N4XVU5_NIPBR</name>
<proteinExistence type="predicted"/>
<protein>
    <submittedName>
        <fullName evidence="4">Rieske domain-containing protein</fullName>
    </submittedName>
</protein>
<accession>A0A0N4XVU5</accession>
<feature type="compositionally biased region" description="Basic and acidic residues" evidence="1">
    <location>
        <begin position="57"/>
        <end position="68"/>
    </location>
</feature>
<evidence type="ECO:0000313" key="3">
    <source>
        <dbReference type="Proteomes" id="UP000271162"/>
    </source>
</evidence>
<evidence type="ECO:0000313" key="2">
    <source>
        <dbReference type="EMBL" id="VDL70539.1"/>
    </source>
</evidence>
<evidence type="ECO:0000256" key="1">
    <source>
        <dbReference type="SAM" id="MobiDB-lite"/>
    </source>
</evidence>
<dbReference type="EMBL" id="UYSL01019844">
    <property type="protein sequence ID" value="VDL70539.1"/>
    <property type="molecule type" value="Genomic_DNA"/>
</dbReference>
<feature type="region of interest" description="Disordered" evidence="1">
    <location>
        <begin position="57"/>
        <end position="78"/>
    </location>
</feature>
<dbReference type="Proteomes" id="UP000271162">
    <property type="component" value="Unassembled WGS sequence"/>
</dbReference>
<keyword evidence="3" id="KW-1185">Reference proteome</keyword>
<organism evidence="4">
    <name type="scientific">Nippostrongylus brasiliensis</name>
    <name type="common">Rat hookworm</name>
    <dbReference type="NCBI Taxonomy" id="27835"/>
    <lineage>
        <taxon>Eukaryota</taxon>
        <taxon>Metazoa</taxon>
        <taxon>Ecdysozoa</taxon>
        <taxon>Nematoda</taxon>
        <taxon>Chromadorea</taxon>
        <taxon>Rhabditida</taxon>
        <taxon>Rhabditina</taxon>
        <taxon>Rhabditomorpha</taxon>
        <taxon>Strongyloidea</taxon>
        <taxon>Heligmosomidae</taxon>
        <taxon>Nippostrongylus</taxon>
    </lineage>
</organism>
<gene>
    <name evidence="2" type="ORF">NBR_LOCUS6950</name>
</gene>
<reference evidence="2 3" key="2">
    <citation type="submission" date="2018-11" db="EMBL/GenBank/DDBJ databases">
        <authorList>
            <consortium name="Pathogen Informatics"/>
        </authorList>
    </citation>
    <scope>NUCLEOTIDE SEQUENCE [LARGE SCALE GENOMIC DNA]</scope>
</reference>